<accession>A0A1W6ZWX3</accession>
<keyword evidence="2" id="KW-1185">Reference proteome</keyword>
<evidence type="ECO:0000313" key="2">
    <source>
        <dbReference type="Proteomes" id="UP000194137"/>
    </source>
</evidence>
<evidence type="ECO:0000313" key="1">
    <source>
        <dbReference type="EMBL" id="ARQ01778.1"/>
    </source>
</evidence>
<dbReference type="STRING" id="1235591.CAK95_23775"/>
<dbReference type="KEGG" id="psin:CAK95_23775"/>
<name>A0A1W6ZWX3_9HYPH</name>
<organism evidence="1 2">
    <name type="scientific">Pseudorhodoplanes sinuspersici</name>
    <dbReference type="NCBI Taxonomy" id="1235591"/>
    <lineage>
        <taxon>Bacteria</taxon>
        <taxon>Pseudomonadati</taxon>
        <taxon>Pseudomonadota</taxon>
        <taxon>Alphaproteobacteria</taxon>
        <taxon>Hyphomicrobiales</taxon>
        <taxon>Pseudorhodoplanes</taxon>
    </lineage>
</organism>
<dbReference type="Proteomes" id="UP000194137">
    <property type="component" value="Chromosome"/>
</dbReference>
<gene>
    <name evidence="1" type="ORF">CAK95_23775</name>
</gene>
<dbReference type="RefSeq" id="WP_086090172.1">
    <property type="nucleotide sequence ID" value="NZ_CP021112.1"/>
</dbReference>
<dbReference type="EMBL" id="CP021112">
    <property type="protein sequence ID" value="ARQ01778.1"/>
    <property type="molecule type" value="Genomic_DNA"/>
</dbReference>
<proteinExistence type="predicted"/>
<dbReference type="AlphaFoldDB" id="A0A1W6ZWX3"/>
<protein>
    <submittedName>
        <fullName evidence="1">Uncharacterized protein</fullName>
    </submittedName>
</protein>
<sequence>MCLACEEADMYYKWQLIQQIARGEMPDGHSEDDLRALGLPLPGEIEVVEEPDGTKVVRQKAPPAKKSTADFACDSPTE</sequence>
<dbReference type="OrthoDB" id="8449415at2"/>
<reference evidence="1 2" key="1">
    <citation type="submission" date="2017-05" db="EMBL/GenBank/DDBJ databases">
        <title>Full genome sequence of Pseudorhodoplanes sinuspersici.</title>
        <authorList>
            <person name="Dastgheib S.M.M."/>
            <person name="Shavandi M."/>
            <person name="Tirandaz H."/>
        </authorList>
    </citation>
    <scope>NUCLEOTIDE SEQUENCE [LARGE SCALE GENOMIC DNA]</scope>
    <source>
        <strain evidence="1 2">RIPI110</strain>
    </source>
</reference>